<sequence>MRSVEALLRHHATPRERVVDDHMFVVEAGHTLPAAMRLQVFTAPGAVPVMVAVQTTGEGPSLINAAETYCAAAWRRHCPDSQHPPVWIQRQILPSGRFDSFDLVTFEHIAAPYTLTGPQWRSICDDDLARLVGGPVDRDRGARHVPRPPVPEKETGYRVIRGVRLPRPQPFRAPTCMPVGIPFSRRIARQLRPDQAPRDCCWYHGGPWTAATRIAVGALRQARRERVPVDELTGCLMDLIVQADLPTWQRQAAESLVLDPLALRGDGRSYVNGQHRAQAILDQGVRTVLVAEDVDPPDRAELEAALQAWLDEFAPGRL</sequence>
<organism evidence="1 2">
    <name type="scientific">Actinomadura fulvescens</name>
    <dbReference type="NCBI Taxonomy" id="46160"/>
    <lineage>
        <taxon>Bacteria</taxon>
        <taxon>Bacillati</taxon>
        <taxon>Actinomycetota</taxon>
        <taxon>Actinomycetes</taxon>
        <taxon>Streptosporangiales</taxon>
        <taxon>Thermomonosporaceae</taxon>
        <taxon>Actinomadura</taxon>
    </lineage>
</organism>
<evidence type="ECO:0000313" key="2">
    <source>
        <dbReference type="Proteomes" id="UP001501509"/>
    </source>
</evidence>
<proteinExistence type="predicted"/>
<evidence type="ECO:0000313" key="1">
    <source>
        <dbReference type="EMBL" id="GAA2628264.1"/>
    </source>
</evidence>
<gene>
    <name evidence="1" type="ORF">GCM10010411_77000</name>
</gene>
<protein>
    <submittedName>
        <fullName evidence="1">Uncharacterized protein</fullName>
    </submittedName>
</protein>
<dbReference type="Proteomes" id="UP001501509">
    <property type="component" value="Unassembled WGS sequence"/>
</dbReference>
<reference evidence="2" key="1">
    <citation type="journal article" date="2019" name="Int. J. Syst. Evol. Microbiol.">
        <title>The Global Catalogue of Microorganisms (GCM) 10K type strain sequencing project: providing services to taxonomists for standard genome sequencing and annotation.</title>
        <authorList>
            <consortium name="The Broad Institute Genomics Platform"/>
            <consortium name="The Broad Institute Genome Sequencing Center for Infectious Disease"/>
            <person name="Wu L."/>
            <person name="Ma J."/>
        </authorList>
    </citation>
    <scope>NUCLEOTIDE SEQUENCE [LARGE SCALE GENOMIC DNA]</scope>
    <source>
        <strain evidence="2">JCM 6833</strain>
    </source>
</reference>
<accession>A0ABP6D0K9</accession>
<name>A0ABP6D0K9_9ACTN</name>
<keyword evidence="2" id="KW-1185">Reference proteome</keyword>
<comment type="caution">
    <text evidence="1">The sequence shown here is derived from an EMBL/GenBank/DDBJ whole genome shotgun (WGS) entry which is preliminary data.</text>
</comment>
<dbReference type="RefSeq" id="WP_344547428.1">
    <property type="nucleotide sequence ID" value="NZ_BAAATD010000013.1"/>
</dbReference>
<dbReference type="EMBL" id="BAAATD010000013">
    <property type="protein sequence ID" value="GAA2628264.1"/>
    <property type="molecule type" value="Genomic_DNA"/>
</dbReference>